<keyword evidence="11" id="KW-0325">Glycoprotein</keyword>
<evidence type="ECO:0000313" key="22">
    <source>
        <dbReference type="Proteomes" id="UP000593571"/>
    </source>
</evidence>
<feature type="region of interest" description="Disordered" evidence="18">
    <location>
        <begin position="405"/>
        <end position="446"/>
    </location>
</feature>
<keyword evidence="8" id="KW-1133">Transmembrane helix</keyword>
<dbReference type="AlphaFoldDB" id="A0A7J8DM32"/>
<feature type="chain" id="PRO_5029613633" description="Protein disulfide-isomerase TMX3" evidence="19">
    <location>
        <begin position="25"/>
        <end position="446"/>
    </location>
</feature>
<evidence type="ECO:0000256" key="15">
    <source>
        <dbReference type="ARBA" id="ARBA00067400"/>
    </source>
</evidence>
<keyword evidence="5 21" id="KW-0812">Transmembrane</keyword>
<keyword evidence="10" id="KW-1015">Disulfide bond</keyword>
<keyword evidence="6 19" id="KW-0732">Signal</keyword>
<evidence type="ECO:0000256" key="9">
    <source>
        <dbReference type="ARBA" id="ARBA00023136"/>
    </source>
</evidence>
<organism evidence="21 22">
    <name type="scientific">Rousettus aegyptiacus</name>
    <name type="common">Egyptian fruit bat</name>
    <name type="synonym">Pteropus aegyptiacus</name>
    <dbReference type="NCBI Taxonomy" id="9407"/>
    <lineage>
        <taxon>Eukaryota</taxon>
        <taxon>Metazoa</taxon>
        <taxon>Chordata</taxon>
        <taxon>Craniata</taxon>
        <taxon>Vertebrata</taxon>
        <taxon>Euteleostomi</taxon>
        <taxon>Mammalia</taxon>
        <taxon>Eutheria</taxon>
        <taxon>Laurasiatheria</taxon>
        <taxon>Chiroptera</taxon>
        <taxon>Yinpterochiroptera</taxon>
        <taxon>Pteropodoidea</taxon>
        <taxon>Pteropodidae</taxon>
        <taxon>Rousettinae</taxon>
        <taxon>Rousettus</taxon>
    </lineage>
</organism>
<evidence type="ECO:0000256" key="10">
    <source>
        <dbReference type="ARBA" id="ARBA00023157"/>
    </source>
</evidence>
<feature type="compositionally biased region" description="Basic and acidic residues" evidence="18">
    <location>
        <begin position="436"/>
        <end position="446"/>
    </location>
</feature>
<evidence type="ECO:0000256" key="5">
    <source>
        <dbReference type="ARBA" id="ARBA00022692"/>
    </source>
</evidence>
<dbReference type="PANTHER" id="PTHR46426">
    <property type="entry name" value="PROTEIN DISULFIDE-ISOMERASE TMX3"/>
    <property type="match status" value="1"/>
</dbReference>
<dbReference type="Gene3D" id="3.40.30.10">
    <property type="entry name" value="Glutaredoxin"/>
    <property type="match status" value="2"/>
</dbReference>
<evidence type="ECO:0000256" key="14">
    <source>
        <dbReference type="ARBA" id="ARBA00045246"/>
    </source>
</evidence>
<dbReference type="FunFam" id="3.40.30.10:FF:000121">
    <property type="entry name" value="protein disulfide-isomerase TMX3 isoform X1"/>
    <property type="match status" value="1"/>
</dbReference>
<dbReference type="CDD" id="cd03000">
    <property type="entry name" value="PDI_a_TMX3"/>
    <property type="match status" value="1"/>
</dbReference>
<evidence type="ECO:0000313" key="21">
    <source>
        <dbReference type="EMBL" id="KAF6424056.1"/>
    </source>
</evidence>
<comment type="subcellular location">
    <subcellularLocation>
        <location evidence="2">Endoplasmic reticulum membrane</location>
        <topology evidence="2">Single-pass membrane protein</topology>
    </subcellularLocation>
</comment>
<dbReference type="InterPro" id="IPR036249">
    <property type="entry name" value="Thioredoxin-like_sf"/>
</dbReference>
<evidence type="ECO:0000256" key="4">
    <source>
        <dbReference type="ARBA" id="ARBA00012723"/>
    </source>
</evidence>
<keyword evidence="13" id="KW-0676">Redox-active center</keyword>
<comment type="similarity">
    <text evidence="3">Belongs to the protein disulfide isomerase family.</text>
</comment>
<dbReference type="PRINTS" id="PR00421">
    <property type="entry name" value="THIOREDOXIN"/>
</dbReference>
<evidence type="ECO:0000256" key="13">
    <source>
        <dbReference type="ARBA" id="ARBA00023284"/>
    </source>
</evidence>
<keyword evidence="7" id="KW-0256">Endoplasmic reticulum</keyword>
<dbReference type="PANTHER" id="PTHR46426:SF1">
    <property type="entry name" value="PROTEIN DISULFIDE-ISOMERASE TMX3"/>
    <property type="match status" value="1"/>
</dbReference>
<evidence type="ECO:0000256" key="16">
    <source>
        <dbReference type="ARBA" id="ARBA00078921"/>
    </source>
</evidence>
<keyword evidence="9" id="KW-0472">Membrane</keyword>
<dbReference type="Proteomes" id="UP000593571">
    <property type="component" value="Unassembled WGS sequence"/>
</dbReference>
<reference evidence="21 22" key="1">
    <citation type="journal article" date="2020" name="Nature">
        <title>Six reference-quality genomes reveal evolution of bat adaptations.</title>
        <authorList>
            <person name="Jebb D."/>
            <person name="Huang Z."/>
            <person name="Pippel M."/>
            <person name="Hughes G.M."/>
            <person name="Lavrichenko K."/>
            <person name="Devanna P."/>
            <person name="Winkler S."/>
            <person name="Jermiin L.S."/>
            <person name="Skirmuntt E.C."/>
            <person name="Katzourakis A."/>
            <person name="Burkitt-Gray L."/>
            <person name="Ray D.A."/>
            <person name="Sullivan K.A.M."/>
            <person name="Roscito J.G."/>
            <person name="Kirilenko B.M."/>
            <person name="Davalos L.M."/>
            <person name="Corthals A.P."/>
            <person name="Power M.L."/>
            <person name="Jones G."/>
            <person name="Ransome R.D."/>
            <person name="Dechmann D.K.N."/>
            <person name="Locatelli A.G."/>
            <person name="Puechmaille S.J."/>
            <person name="Fedrigo O."/>
            <person name="Jarvis E.D."/>
            <person name="Hiller M."/>
            <person name="Vernes S.C."/>
            <person name="Myers E.W."/>
            <person name="Teeling E.C."/>
        </authorList>
    </citation>
    <scope>NUCLEOTIDE SEQUENCE [LARGE SCALE GENOMIC DNA]</scope>
    <source>
        <strain evidence="21">MRouAeg1</strain>
        <tissue evidence="21">Muscle</tissue>
    </source>
</reference>
<gene>
    <name evidence="21" type="ORF">HJG63_019609</name>
</gene>
<feature type="signal peptide" evidence="19">
    <location>
        <begin position="1"/>
        <end position="24"/>
    </location>
</feature>
<dbReference type="SUPFAM" id="SSF52833">
    <property type="entry name" value="Thioredoxin-like"/>
    <property type="match status" value="2"/>
</dbReference>
<dbReference type="InterPro" id="IPR052250">
    <property type="entry name" value="PDI_TMX3"/>
</dbReference>
<dbReference type="GO" id="GO:0003756">
    <property type="term" value="F:protein disulfide isomerase activity"/>
    <property type="evidence" value="ECO:0007669"/>
    <property type="project" value="UniProtKB-EC"/>
</dbReference>
<evidence type="ECO:0000256" key="17">
    <source>
        <dbReference type="ARBA" id="ARBA00082271"/>
    </source>
</evidence>
<evidence type="ECO:0000256" key="18">
    <source>
        <dbReference type="SAM" id="MobiDB-lite"/>
    </source>
</evidence>
<dbReference type="PROSITE" id="PS00194">
    <property type="entry name" value="THIOREDOXIN_1"/>
    <property type="match status" value="1"/>
</dbReference>
<dbReference type="InterPro" id="IPR017937">
    <property type="entry name" value="Thioredoxin_CS"/>
</dbReference>
<evidence type="ECO:0000259" key="20">
    <source>
        <dbReference type="PROSITE" id="PS51352"/>
    </source>
</evidence>
<evidence type="ECO:0000256" key="2">
    <source>
        <dbReference type="ARBA" id="ARBA00004389"/>
    </source>
</evidence>
<dbReference type="Pfam" id="PF00085">
    <property type="entry name" value="Thioredoxin"/>
    <property type="match status" value="1"/>
</dbReference>
<dbReference type="GO" id="GO:0009986">
    <property type="term" value="C:cell surface"/>
    <property type="evidence" value="ECO:0007669"/>
    <property type="project" value="UniProtKB-ARBA"/>
</dbReference>
<dbReference type="GO" id="GO:0005789">
    <property type="term" value="C:endoplasmic reticulum membrane"/>
    <property type="evidence" value="ECO:0007669"/>
    <property type="project" value="UniProtKB-SubCell"/>
</dbReference>
<dbReference type="EC" id="5.3.4.1" evidence="4"/>
<keyword evidence="12" id="KW-0413">Isomerase</keyword>
<evidence type="ECO:0000256" key="8">
    <source>
        <dbReference type="ARBA" id="ARBA00022989"/>
    </source>
</evidence>
<dbReference type="PROSITE" id="PS51352">
    <property type="entry name" value="THIOREDOXIN_2"/>
    <property type="match status" value="1"/>
</dbReference>
<evidence type="ECO:0000256" key="6">
    <source>
        <dbReference type="ARBA" id="ARBA00022729"/>
    </source>
</evidence>
<evidence type="ECO:0000256" key="11">
    <source>
        <dbReference type="ARBA" id="ARBA00023180"/>
    </source>
</evidence>
<proteinExistence type="inferred from homology"/>
<keyword evidence="22" id="KW-1185">Reference proteome</keyword>
<evidence type="ECO:0000256" key="7">
    <source>
        <dbReference type="ARBA" id="ARBA00022824"/>
    </source>
</evidence>
<comment type="catalytic activity">
    <reaction evidence="1">
        <text>Catalyzes the rearrangement of -S-S- bonds in proteins.</text>
        <dbReference type="EC" id="5.3.4.1"/>
    </reaction>
</comment>
<evidence type="ECO:0000256" key="19">
    <source>
        <dbReference type="SAM" id="SignalP"/>
    </source>
</evidence>
<dbReference type="Pfam" id="PF13848">
    <property type="entry name" value="Thioredoxin_6"/>
    <property type="match status" value="1"/>
</dbReference>
<feature type="domain" description="Thioredoxin" evidence="20">
    <location>
        <begin position="10"/>
        <end position="131"/>
    </location>
</feature>
<evidence type="ECO:0000256" key="12">
    <source>
        <dbReference type="ARBA" id="ARBA00023235"/>
    </source>
</evidence>
<sequence length="446" mass="50650">MAVRKRRDVLQLCATALLLDMAFCKGFVEDLDESFKDNRKDDIWLVDFYAPWCGHCKKLEPIWNEVGLEMKRMGSPVKVGKMDATSYSGIASEFGVRGYPTIKLLKGDLAYNYRGPRTKDDIIEFAHRVSGALIRPLPSAQMFEHVRKRHRVFFVYIGGESPLKEKYIDAASELIVYTYFFSASEEVVPEYVTLKEMPAVLVFKDETYFVYDEYEDGDLSSWINRERFQNYLTVDGFLLYELGDTGKLVAIAVIDEKNTSVEHIRLKSVIQEVARDHRDEFHRDFQFGHMDGNDYINTLLMDELKIPTVVVLNTSNQQYFLLDRQIQSAEDLVQFIRSILDGTVEAQGGDSILQRLKRIAFDAKSTIVSSPIMGCFLFGLPLGVISVMCYGIYAADTDGGYIEVSKSELESPEPMDESGGQQEPRDGDCPVPAVPEPKDVSEKKKD</sequence>
<protein>
    <recommendedName>
        <fullName evidence="15">Protein disulfide-isomerase TMX3</fullName>
        <ecNumber evidence="4">5.3.4.1</ecNumber>
    </recommendedName>
    <alternativeName>
        <fullName evidence="16">Thioredoxin domain-containing protein 10</fullName>
    </alternativeName>
    <alternativeName>
        <fullName evidence="17">Thioredoxin-related transmembrane protein 3</fullName>
    </alternativeName>
</protein>
<dbReference type="FunFam" id="3.40.30.10:FF:000115">
    <property type="entry name" value="protein disulfide-isomerase TMX3 isoform X1"/>
    <property type="match status" value="1"/>
</dbReference>
<accession>A0A7J8DM32</accession>
<name>A0A7J8DM32_ROUAE</name>
<evidence type="ECO:0000256" key="1">
    <source>
        <dbReference type="ARBA" id="ARBA00001182"/>
    </source>
</evidence>
<comment type="caution">
    <text evidence="21">The sequence shown here is derived from an EMBL/GenBank/DDBJ whole genome shotgun (WGS) entry which is preliminary data.</text>
</comment>
<dbReference type="EMBL" id="JACASE010000012">
    <property type="protein sequence ID" value="KAF6424056.1"/>
    <property type="molecule type" value="Genomic_DNA"/>
</dbReference>
<comment type="function">
    <text evidence="14">Probable disulfide isomerase, which participates in the folding of proteins containing disulfide bonds. May act as a dithiol oxidase. Acts as a regulator of endoplasmic reticulum-mitochondria contact sites via its ability to regulate redox signals.</text>
</comment>
<evidence type="ECO:0000256" key="3">
    <source>
        <dbReference type="ARBA" id="ARBA00006347"/>
    </source>
</evidence>
<dbReference type="InterPro" id="IPR013766">
    <property type="entry name" value="Thioredoxin_domain"/>
</dbReference>